<name>A0A248JP45_9PROT</name>
<dbReference type="InterPro" id="IPR030489">
    <property type="entry name" value="TR_Rrf2-type_CS"/>
</dbReference>
<dbReference type="NCBIfam" id="TIGR00738">
    <property type="entry name" value="rrf2_super"/>
    <property type="match status" value="1"/>
</dbReference>
<dbReference type="PANTHER" id="PTHR33221">
    <property type="entry name" value="WINGED HELIX-TURN-HELIX TRANSCRIPTIONAL REGULATOR, RRF2 FAMILY"/>
    <property type="match status" value="1"/>
</dbReference>
<dbReference type="InterPro" id="IPR036388">
    <property type="entry name" value="WH-like_DNA-bd_sf"/>
</dbReference>
<reference evidence="1 2" key="1">
    <citation type="submission" date="2017-06" db="EMBL/GenBank/DDBJ databases">
        <title>Complete genome sequence of Nitrospirillum amazonense strain CBAmC, an endophytic nitrogen-fixing and plant growth-promoting bacterium, isolated from sugarcane.</title>
        <authorList>
            <person name="Schwab S."/>
            <person name="dos Santos Teixeira K.R."/>
            <person name="Simoes Araujo J.L."/>
            <person name="Soares Vidal M."/>
            <person name="Borges de Freitas H.R."/>
            <person name="Rivello Crivelaro A.L."/>
            <person name="Bueno de Camargo Nunes A."/>
            <person name="dos Santos C.M."/>
            <person name="Palmeira da Silva Rosa D."/>
            <person name="da Silva Padilha D."/>
            <person name="da Silva E."/>
            <person name="Araujo Terra L."/>
            <person name="Soares Mendes V."/>
            <person name="Farinelli L."/>
            <person name="Magalhaes Cruz L."/>
            <person name="Baldani J.I."/>
        </authorList>
    </citation>
    <scope>NUCLEOTIDE SEQUENCE [LARGE SCALE GENOMIC DNA]</scope>
    <source>
        <strain evidence="1 2">CBAmC</strain>
    </source>
</reference>
<evidence type="ECO:0000313" key="2">
    <source>
        <dbReference type="Proteomes" id="UP000197153"/>
    </source>
</evidence>
<proteinExistence type="predicted"/>
<dbReference type="GO" id="GO:0005829">
    <property type="term" value="C:cytosol"/>
    <property type="evidence" value="ECO:0007669"/>
    <property type="project" value="TreeGrafter"/>
</dbReference>
<dbReference type="InterPro" id="IPR036390">
    <property type="entry name" value="WH_DNA-bd_sf"/>
</dbReference>
<dbReference type="Pfam" id="PF02082">
    <property type="entry name" value="Rrf2"/>
    <property type="match status" value="1"/>
</dbReference>
<dbReference type="EMBL" id="CP022110">
    <property type="protein sequence ID" value="ASG20004.1"/>
    <property type="molecule type" value="Genomic_DNA"/>
</dbReference>
<protein>
    <submittedName>
        <fullName evidence="1">SUF system Fe-S cluster assembly regulator</fullName>
    </submittedName>
</protein>
<dbReference type="InterPro" id="IPR014290">
    <property type="entry name" value="SUF_FeS_clus_asmbl_reg"/>
</dbReference>
<dbReference type="SUPFAM" id="SSF46785">
    <property type="entry name" value="Winged helix' DNA-binding domain"/>
    <property type="match status" value="1"/>
</dbReference>
<dbReference type="GO" id="GO:0003700">
    <property type="term" value="F:DNA-binding transcription factor activity"/>
    <property type="evidence" value="ECO:0007669"/>
    <property type="project" value="TreeGrafter"/>
</dbReference>
<gene>
    <name evidence="1" type="ORF">Y958_03545</name>
</gene>
<organism evidence="1 2">
    <name type="scientific">Nitrospirillum viridazoti CBAmc</name>
    <dbReference type="NCBI Taxonomy" id="1441467"/>
    <lineage>
        <taxon>Bacteria</taxon>
        <taxon>Pseudomonadati</taxon>
        <taxon>Pseudomonadota</taxon>
        <taxon>Alphaproteobacteria</taxon>
        <taxon>Rhodospirillales</taxon>
        <taxon>Azospirillaceae</taxon>
        <taxon>Nitrospirillum</taxon>
        <taxon>Nitrospirillum viridazoti</taxon>
    </lineage>
</organism>
<dbReference type="PANTHER" id="PTHR33221:SF2">
    <property type="entry name" value="TRANSCRIPTIONAL REGULATOR"/>
    <property type="match status" value="1"/>
</dbReference>
<dbReference type="Proteomes" id="UP000197153">
    <property type="component" value="Chromosome 1"/>
</dbReference>
<dbReference type="InterPro" id="IPR011991">
    <property type="entry name" value="ArsR-like_HTH"/>
</dbReference>
<sequence>MIRLSKLTDYAVVVMTAMIQGDGGPHTAISLAERTGLPAPTVSKILKLLARDGLMASHRGATGGYRLARAPDAINVAQIIAAIDGPIALTDCVEGAAGACGVESLCPRRGNWDRVNRAVRGALEGVSLADMARPSFPDPVLPKAAPALPATADAI</sequence>
<dbReference type="KEGG" id="nao:Y958_03545"/>
<evidence type="ECO:0000313" key="1">
    <source>
        <dbReference type="EMBL" id="ASG20004.1"/>
    </source>
</evidence>
<dbReference type="PROSITE" id="PS51197">
    <property type="entry name" value="HTH_RRF2_2"/>
    <property type="match status" value="1"/>
</dbReference>
<dbReference type="CDD" id="cd00090">
    <property type="entry name" value="HTH_ARSR"/>
    <property type="match status" value="1"/>
</dbReference>
<dbReference type="AlphaFoldDB" id="A0A248JP45"/>
<dbReference type="NCBIfam" id="TIGR02944">
    <property type="entry name" value="suf_reg_Xantho"/>
    <property type="match status" value="1"/>
</dbReference>
<keyword evidence="2" id="KW-1185">Reference proteome</keyword>
<dbReference type="InterPro" id="IPR000944">
    <property type="entry name" value="Tscrpt_reg_Rrf2"/>
</dbReference>
<accession>A0A248JP45</accession>
<dbReference type="PROSITE" id="PS01332">
    <property type="entry name" value="HTH_RRF2_1"/>
    <property type="match status" value="1"/>
</dbReference>
<dbReference type="Gene3D" id="1.10.10.10">
    <property type="entry name" value="Winged helix-like DNA-binding domain superfamily/Winged helix DNA-binding domain"/>
    <property type="match status" value="1"/>
</dbReference>